<organism evidence="2 3">
    <name type="scientific">Marssonina brunnea f. sp. multigermtubi (strain MB_m1)</name>
    <name type="common">Marssonina leaf spot fungus</name>
    <dbReference type="NCBI Taxonomy" id="1072389"/>
    <lineage>
        <taxon>Eukaryota</taxon>
        <taxon>Fungi</taxon>
        <taxon>Dikarya</taxon>
        <taxon>Ascomycota</taxon>
        <taxon>Pezizomycotina</taxon>
        <taxon>Leotiomycetes</taxon>
        <taxon>Helotiales</taxon>
        <taxon>Drepanopezizaceae</taxon>
        <taxon>Drepanopeziza</taxon>
    </lineage>
</organism>
<accession>K1XJM0</accession>
<dbReference type="eggNOG" id="ENOG502SVGP">
    <property type="taxonomic scope" value="Eukaryota"/>
</dbReference>
<dbReference type="OrthoDB" id="3451685at2759"/>
<dbReference type="HOGENOM" id="CLU_1378399_0_0_1"/>
<evidence type="ECO:0000313" key="3">
    <source>
        <dbReference type="Proteomes" id="UP000006753"/>
    </source>
</evidence>
<sequence>MKLTTTVLVSLTSLFSLASASCYGSGDGWPNKEQARGFVYDACHKNGGMFTGFYQAHQLKSMCPQSGRLGLLFIVENLNRESGFDLGDGDCEKELNRLIFECDLGGDSVVAGWHFRWGASTASTSTVEQGVQRMLGARRGKLDWCARAEDARWKGMVAMRVLQNRHFRCEKLRSFFSRALGLKIITSLLFLCSSGAGS</sequence>
<dbReference type="EMBL" id="JH921455">
    <property type="protein sequence ID" value="EKD12594.1"/>
    <property type="molecule type" value="Genomic_DNA"/>
</dbReference>
<evidence type="ECO:0008006" key="4">
    <source>
        <dbReference type="Google" id="ProtNLM"/>
    </source>
</evidence>
<feature type="chain" id="PRO_5003853525" description="Secreted protein" evidence="1">
    <location>
        <begin position="21"/>
        <end position="198"/>
    </location>
</feature>
<keyword evidence="1" id="KW-0732">Signal</keyword>
<dbReference type="KEGG" id="mbe:MBM_09163"/>
<proteinExistence type="predicted"/>
<name>K1XJM0_MARBU</name>
<evidence type="ECO:0000256" key="1">
    <source>
        <dbReference type="SAM" id="SignalP"/>
    </source>
</evidence>
<dbReference type="InParanoid" id="K1XJM0"/>
<gene>
    <name evidence="2" type="ORF">MBM_09163</name>
</gene>
<evidence type="ECO:0000313" key="2">
    <source>
        <dbReference type="EMBL" id="EKD12594.1"/>
    </source>
</evidence>
<protein>
    <recommendedName>
        <fullName evidence="4">Secreted protein</fullName>
    </recommendedName>
</protein>
<dbReference type="AlphaFoldDB" id="K1XJM0"/>
<dbReference type="Proteomes" id="UP000006753">
    <property type="component" value="Unassembled WGS sequence"/>
</dbReference>
<keyword evidence="3" id="KW-1185">Reference proteome</keyword>
<reference evidence="2 3" key="1">
    <citation type="journal article" date="2012" name="BMC Genomics">
        <title>Sequencing the genome of Marssonina brunnea reveals fungus-poplar co-evolution.</title>
        <authorList>
            <person name="Zhu S."/>
            <person name="Cao Y.-Z."/>
            <person name="Jiang C."/>
            <person name="Tan B.-Y."/>
            <person name="Wang Z."/>
            <person name="Feng S."/>
            <person name="Zhang L."/>
            <person name="Su X.-H."/>
            <person name="Brejova B."/>
            <person name="Vinar T."/>
            <person name="Xu M."/>
            <person name="Wang M.-X."/>
            <person name="Zhang S.-G."/>
            <person name="Huang M.-R."/>
            <person name="Wu R."/>
            <person name="Zhou Y."/>
        </authorList>
    </citation>
    <scope>NUCLEOTIDE SEQUENCE [LARGE SCALE GENOMIC DNA]</scope>
    <source>
        <strain evidence="2 3">MB_m1</strain>
    </source>
</reference>
<feature type="signal peptide" evidence="1">
    <location>
        <begin position="1"/>
        <end position="20"/>
    </location>
</feature>
<dbReference type="PROSITE" id="PS51257">
    <property type="entry name" value="PROKAR_LIPOPROTEIN"/>
    <property type="match status" value="1"/>
</dbReference>